<dbReference type="Proteomes" id="UP000724874">
    <property type="component" value="Unassembled WGS sequence"/>
</dbReference>
<proteinExistence type="predicted"/>
<protein>
    <submittedName>
        <fullName evidence="1">Uncharacterized protein</fullName>
    </submittedName>
</protein>
<evidence type="ECO:0000313" key="2">
    <source>
        <dbReference type="Proteomes" id="UP000724874"/>
    </source>
</evidence>
<accession>A0A9P5N7E6</accession>
<dbReference type="OrthoDB" id="439046at2759"/>
<keyword evidence="2" id="KW-1185">Reference proteome</keyword>
<dbReference type="AlphaFoldDB" id="A0A9P5N7E6"/>
<reference evidence="1" key="1">
    <citation type="submission" date="2020-11" db="EMBL/GenBank/DDBJ databases">
        <authorList>
            <consortium name="DOE Joint Genome Institute"/>
            <person name="Ahrendt S."/>
            <person name="Riley R."/>
            <person name="Andreopoulos W."/>
            <person name="LaButti K."/>
            <person name="Pangilinan J."/>
            <person name="Ruiz-duenas F.J."/>
            <person name="Barrasa J.M."/>
            <person name="Sanchez-Garcia M."/>
            <person name="Camarero S."/>
            <person name="Miyauchi S."/>
            <person name="Serrano A."/>
            <person name="Linde D."/>
            <person name="Babiker R."/>
            <person name="Drula E."/>
            <person name="Ayuso-Fernandez I."/>
            <person name="Pacheco R."/>
            <person name="Padilla G."/>
            <person name="Ferreira P."/>
            <person name="Barriuso J."/>
            <person name="Kellner H."/>
            <person name="Castanera R."/>
            <person name="Alfaro M."/>
            <person name="Ramirez L."/>
            <person name="Pisabarro A.G."/>
            <person name="Kuo A."/>
            <person name="Tritt A."/>
            <person name="Lipzen A."/>
            <person name="He G."/>
            <person name="Yan M."/>
            <person name="Ng V."/>
            <person name="Cullen D."/>
            <person name="Martin F."/>
            <person name="Rosso M.-N."/>
            <person name="Henrissat B."/>
            <person name="Hibbett D."/>
            <person name="Martinez A.T."/>
            <person name="Grigoriev I.V."/>
        </authorList>
    </citation>
    <scope>NUCLEOTIDE SEQUENCE</scope>
    <source>
        <strain evidence="1">AH 44721</strain>
    </source>
</reference>
<comment type="caution">
    <text evidence="1">The sequence shown here is derived from an EMBL/GenBank/DDBJ whole genome shotgun (WGS) entry which is preliminary data.</text>
</comment>
<feature type="non-terminal residue" evidence="1">
    <location>
        <position position="278"/>
    </location>
</feature>
<evidence type="ECO:0000313" key="1">
    <source>
        <dbReference type="EMBL" id="KAF8869586.1"/>
    </source>
</evidence>
<dbReference type="EMBL" id="JADNYJ010000421">
    <property type="protein sequence ID" value="KAF8869586.1"/>
    <property type="molecule type" value="Genomic_DNA"/>
</dbReference>
<gene>
    <name evidence="1" type="ORF">CPB84DRAFT_1915496</name>
</gene>
<name>A0A9P5N7E6_GYMJU</name>
<organism evidence="1 2">
    <name type="scientific">Gymnopilus junonius</name>
    <name type="common">Spectacular rustgill mushroom</name>
    <name type="synonym">Gymnopilus spectabilis subsp. junonius</name>
    <dbReference type="NCBI Taxonomy" id="109634"/>
    <lineage>
        <taxon>Eukaryota</taxon>
        <taxon>Fungi</taxon>
        <taxon>Dikarya</taxon>
        <taxon>Basidiomycota</taxon>
        <taxon>Agaricomycotina</taxon>
        <taxon>Agaricomycetes</taxon>
        <taxon>Agaricomycetidae</taxon>
        <taxon>Agaricales</taxon>
        <taxon>Agaricineae</taxon>
        <taxon>Hymenogastraceae</taxon>
        <taxon>Gymnopilus</taxon>
    </lineage>
</organism>
<sequence length="278" mass="31788">SLTVDSSDGLACATSARFWECLLEKHRLPYLLLRVADMLMSLGSKVTGIILYGEVSSLRRTMDDRFMLKIYSCKDYWEIHSSLFRIMMHHLVISASQRWRSAAGTDTCPYCRLQRAQIASIRDDWQKMDPPMDIKANFFNLHCLETNVIEGTVQFDESVCLSSVQLLRLKVVYHISFFDIEDPINGAVRDRDDAISILQDTHNVLNEIFYILQSGPINLTVESICRLHTQLMKTSRVICAESNRGHRLSYFNVGVTRQTSRANVTATLRNQNTILPFG</sequence>